<dbReference type="OrthoDB" id="5855977at2759"/>
<comment type="caution">
    <text evidence="3">The sequence shown here is derived from an EMBL/GenBank/DDBJ whole genome shotgun (WGS) entry which is preliminary data.</text>
</comment>
<sequence>MTKSRPLLLLFSRLLAIAIFCASSDAQGGFSNEIEDITNHDHEKFPTPMPVDVQTGASVQKVSEKAKQSVLNYISRKNVDEKSQNYQIFNEQELVGRGVRASYAKRRSSNVNGLSRDDESSAERQVVAGIPDLSRFKHFSCPISVSKRGLQKLITLICPCSERLHNTITGDECFRRYANCIIVNAQPYERRSSTGLVHCKQHCMLSQSGAYTCRSFIYDNINRVCDLFAHVGDLAPARLMKFQTRDYFEPTNSLRCISLAADSSDSHSHNEEDLNTLPIRKSFFNIPIYRLPASSTELRNNGIALQPVAPPGPEPDQKELQRCPRGKLSRFLRTEGFELFGHDDEQMNVTDVAQCASACQKNKVNGRRLECRSFDFSGATCSFTKEAAVPTGNGQLKHREQAFYYEKICVDERFVENCTSSFSRHPQMILVGFAEAVTDSPSFEHCFDACLNSQQLFGFNCTSGMYYFEEGKLNCILNSENRRTQKELFTEENTDIVDYFEIECQKMPRVNGVKNYESSVVAAEKLILVPEWSPCVDGMQHRHKMCAQPEACGMEAKVCGEDAQNDLNTEENEKSPIDVPSKDEIAEVKAKIRRDGFKCPNDECCRVFFSCDYGQKHTSAGSQPGKNELRLTPEKCGLFQFIFDYFFARKMLG</sequence>
<keyword evidence="1" id="KW-0732">Signal</keyword>
<dbReference type="CDD" id="cd01099">
    <property type="entry name" value="PAN_AP_HGF"/>
    <property type="match status" value="1"/>
</dbReference>
<proteinExistence type="predicted"/>
<protein>
    <recommendedName>
        <fullName evidence="2">Apple domain-containing protein</fullName>
    </recommendedName>
</protein>
<dbReference type="SMART" id="SM00473">
    <property type="entry name" value="PAN_AP"/>
    <property type="match status" value="3"/>
</dbReference>
<dbReference type="PROSITE" id="PS50948">
    <property type="entry name" value="PAN"/>
    <property type="match status" value="3"/>
</dbReference>
<keyword evidence="4" id="KW-1185">Reference proteome</keyword>
<dbReference type="EMBL" id="CAJGYM010000093">
    <property type="protein sequence ID" value="CAD6197421.1"/>
    <property type="molecule type" value="Genomic_DNA"/>
</dbReference>
<evidence type="ECO:0000256" key="1">
    <source>
        <dbReference type="SAM" id="SignalP"/>
    </source>
</evidence>
<feature type="chain" id="PRO_5035868265" description="Apple domain-containing protein" evidence="1">
    <location>
        <begin position="27"/>
        <end position="653"/>
    </location>
</feature>
<feature type="domain" description="Apple" evidence="2">
    <location>
        <begin position="173"/>
        <end position="252"/>
    </location>
</feature>
<dbReference type="GO" id="GO:0009653">
    <property type="term" value="P:anatomical structure morphogenesis"/>
    <property type="evidence" value="ECO:0007669"/>
    <property type="project" value="TreeGrafter"/>
</dbReference>
<feature type="domain" description="Apple" evidence="2">
    <location>
        <begin position="323"/>
        <end position="409"/>
    </location>
</feature>
<evidence type="ECO:0000313" key="4">
    <source>
        <dbReference type="Proteomes" id="UP000835052"/>
    </source>
</evidence>
<dbReference type="PANTHER" id="PTHR47327">
    <property type="entry name" value="FI18240P1-RELATED"/>
    <property type="match status" value="1"/>
</dbReference>
<dbReference type="InterPro" id="IPR052774">
    <property type="entry name" value="Celegans_DevNeuronal_Protein"/>
</dbReference>
<dbReference type="SUPFAM" id="SSF57414">
    <property type="entry name" value="Hairpin loop containing domain-like"/>
    <property type="match status" value="3"/>
</dbReference>
<dbReference type="Pfam" id="PF00024">
    <property type="entry name" value="PAN_1"/>
    <property type="match status" value="3"/>
</dbReference>
<dbReference type="PANTHER" id="PTHR47327:SF1">
    <property type="entry name" value="RE15579P"/>
    <property type="match status" value="1"/>
</dbReference>
<dbReference type="InterPro" id="IPR003609">
    <property type="entry name" value="Pan_app"/>
</dbReference>
<gene>
    <name evidence="3" type="ORF">CAUJ_LOCUS13330</name>
</gene>
<feature type="signal peptide" evidence="1">
    <location>
        <begin position="1"/>
        <end position="26"/>
    </location>
</feature>
<organism evidence="3 4">
    <name type="scientific">Caenorhabditis auriculariae</name>
    <dbReference type="NCBI Taxonomy" id="2777116"/>
    <lineage>
        <taxon>Eukaryota</taxon>
        <taxon>Metazoa</taxon>
        <taxon>Ecdysozoa</taxon>
        <taxon>Nematoda</taxon>
        <taxon>Chromadorea</taxon>
        <taxon>Rhabditida</taxon>
        <taxon>Rhabditina</taxon>
        <taxon>Rhabditomorpha</taxon>
        <taxon>Rhabditoidea</taxon>
        <taxon>Rhabditidae</taxon>
        <taxon>Peloderinae</taxon>
        <taxon>Caenorhabditis</taxon>
    </lineage>
</organism>
<evidence type="ECO:0000313" key="3">
    <source>
        <dbReference type="EMBL" id="CAD6197421.1"/>
    </source>
</evidence>
<accession>A0A8S1HTB5</accession>
<dbReference type="Proteomes" id="UP000835052">
    <property type="component" value="Unassembled WGS sequence"/>
</dbReference>
<evidence type="ECO:0000259" key="2">
    <source>
        <dbReference type="PROSITE" id="PS50948"/>
    </source>
</evidence>
<feature type="domain" description="Apple" evidence="2">
    <location>
        <begin position="418"/>
        <end position="504"/>
    </location>
</feature>
<name>A0A8S1HTB5_9PELO</name>
<reference evidence="3" key="1">
    <citation type="submission" date="2020-10" db="EMBL/GenBank/DDBJ databases">
        <authorList>
            <person name="Kikuchi T."/>
        </authorList>
    </citation>
    <scope>NUCLEOTIDE SEQUENCE</scope>
    <source>
        <strain evidence="3">NKZ352</strain>
    </source>
</reference>
<dbReference type="Gene3D" id="3.50.4.10">
    <property type="entry name" value="Hepatocyte Growth Factor"/>
    <property type="match status" value="3"/>
</dbReference>
<dbReference type="AlphaFoldDB" id="A0A8S1HTB5"/>